<dbReference type="PANTHER" id="PTHR47331">
    <property type="entry name" value="PHD-TYPE DOMAIN-CONTAINING PROTEIN"/>
    <property type="match status" value="1"/>
</dbReference>
<feature type="non-terminal residue" evidence="1">
    <location>
        <position position="1"/>
    </location>
</feature>
<accession>A0A8K0CL44</accession>
<name>A0A8K0CL44_IGNLU</name>
<organism evidence="1 2">
    <name type="scientific">Ignelater luminosus</name>
    <name type="common">Cucubano</name>
    <name type="synonym">Pyrophorus luminosus</name>
    <dbReference type="NCBI Taxonomy" id="2038154"/>
    <lineage>
        <taxon>Eukaryota</taxon>
        <taxon>Metazoa</taxon>
        <taxon>Ecdysozoa</taxon>
        <taxon>Arthropoda</taxon>
        <taxon>Hexapoda</taxon>
        <taxon>Insecta</taxon>
        <taxon>Pterygota</taxon>
        <taxon>Neoptera</taxon>
        <taxon>Endopterygota</taxon>
        <taxon>Coleoptera</taxon>
        <taxon>Polyphaga</taxon>
        <taxon>Elateriformia</taxon>
        <taxon>Elateroidea</taxon>
        <taxon>Elateridae</taxon>
        <taxon>Agrypninae</taxon>
        <taxon>Pyrophorini</taxon>
        <taxon>Ignelater</taxon>
    </lineage>
</organism>
<dbReference type="EMBL" id="VTPC01077675">
    <property type="protein sequence ID" value="KAF2888394.1"/>
    <property type="molecule type" value="Genomic_DNA"/>
</dbReference>
<keyword evidence="2" id="KW-1185">Reference proteome</keyword>
<dbReference type="PANTHER" id="PTHR47331:SF5">
    <property type="entry name" value="RIBONUCLEASE H"/>
    <property type="match status" value="1"/>
</dbReference>
<proteinExistence type="predicted"/>
<sequence>FNSPETNLTFRVFKKELTSRDQHPGRALVKAFESPGITAPRRLPPNTELGWILGGPFSTYSNKISSTGLQTSCNNLLSFPVLEIQIKKFWEIEEGDNKIVSSLEELFCENHFKENVKMDHKGRFCVKLPLKYEPPELGSSYDTALRRFMALEAKFDKRPLFKNEYSKINEEYITLDI</sequence>
<comment type="caution">
    <text evidence="1">The sequence shown here is derived from an EMBL/GenBank/DDBJ whole genome shotgun (WGS) entry which is preliminary data.</text>
</comment>
<gene>
    <name evidence="1" type="ORF">ILUMI_17779</name>
</gene>
<dbReference type="Proteomes" id="UP000801492">
    <property type="component" value="Unassembled WGS sequence"/>
</dbReference>
<protein>
    <submittedName>
        <fullName evidence="1">Uncharacterized protein</fullName>
    </submittedName>
</protein>
<evidence type="ECO:0000313" key="1">
    <source>
        <dbReference type="EMBL" id="KAF2888394.1"/>
    </source>
</evidence>
<evidence type="ECO:0000313" key="2">
    <source>
        <dbReference type="Proteomes" id="UP000801492"/>
    </source>
</evidence>
<dbReference type="OrthoDB" id="6778194at2759"/>
<reference evidence="1" key="1">
    <citation type="submission" date="2019-08" db="EMBL/GenBank/DDBJ databases">
        <title>The genome of the North American firefly Photinus pyralis.</title>
        <authorList>
            <consortium name="Photinus pyralis genome working group"/>
            <person name="Fallon T.R."/>
            <person name="Sander Lower S.E."/>
            <person name="Weng J.-K."/>
        </authorList>
    </citation>
    <scope>NUCLEOTIDE SEQUENCE</scope>
    <source>
        <strain evidence="1">TRF0915ILg1</strain>
        <tissue evidence="1">Whole body</tissue>
    </source>
</reference>
<dbReference type="AlphaFoldDB" id="A0A8K0CL44"/>